<comment type="caution">
    <text evidence="2">The sequence shown here is derived from an EMBL/GenBank/DDBJ whole genome shotgun (WGS) entry which is preliminary data.</text>
</comment>
<accession>A0A7Y5AT86</accession>
<keyword evidence="2" id="KW-0378">Hydrolase</keyword>
<evidence type="ECO:0000313" key="3">
    <source>
        <dbReference type="Proteomes" id="UP000523161"/>
    </source>
</evidence>
<dbReference type="PANTHER" id="PTHR46623:SF6">
    <property type="entry name" value="ALPHA_BETA-HYDROLASES SUPERFAMILY PROTEIN"/>
    <property type="match status" value="1"/>
</dbReference>
<dbReference type="AlphaFoldDB" id="A0A7Y5AT86"/>
<dbReference type="PANTHER" id="PTHR46623">
    <property type="entry name" value="CARBOXYMETHYLENEBUTENOLIDASE-RELATED"/>
    <property type="match status" value="1"/>
</dbReference>
<evidence type="ECO:0000259" key="1">
    <source>
        <dbReference type="Pfam" id="PF01738"/>
    </source>
</evidence>
<dbReference type="InterPro" id="IPR051049">
    <property type="entry name" value="Dienelactone_hydrolase-like"/>
</dbReference>
<sequence length="191" mass="20359">MTTRVVVLSDIFGLCAGLERLLADLSQAGAAVQLIDPYQGKRQQFADEAQAYAAYSAQCGHDTYAATVQQALQNAARPFDVAIGFSAGATALWRALAQADAGLVKQAVLFYPGQIHQHLALTPAVQMQVIFGHSEPHFAVADICNQLQQKPGVTAVSTDYAHGFMNPASQAFAEVGYQHQLDKLICLTAPG</sequence>
<dbReference type="GO" id="GO:0016787">
    <property type="term" value="F:hydrolase activity"/>
    <property type="evidence" value="ECO:0007669"/>
    <property type="project" value="UniProtKB-KW"/>
</dbReference>
<organism evidence="2 3">
    <name type="scientific">Rheinheimera lutimaris</name>
    <dbReference type="NCBI Taxonomy" id="2740584"/>
    <lineage>
        <taxon>Bacteria</taxon>
        <taxon>Pseudomonadati</taxon>
        <taxon>Pseudomonadota</taxon>
        <taxon>Gammaproteobacteria</taxon>
        <taxon>Chromatiales</taxon>
        <taxon>Chromatiaceae</taxon>
        <taxon>Rheinheimera</taxon>
    </lineage>
</organism>
<proteinExistence type="predicted"/>
<dbReference type="RefSeq" id="WP_173502373.1">
    <property type="nucleotide sequence ID" value="NZ_JABSOD010000022.1"/>
</dbReference>
<name>A0A7Y5AT86_9GAMM</name>
<dbReference type="Gene3D" id="3.40.50.1820">
    <property type="entry name" value="alpha/beta hydrolase"/>
    <property type="match status" value="1"/>
</dbReference>
<dbReference type="Pfam" id="PF01738">
    <property type="entry name" value="DLH"/>
    <property type="match status" value="1"/>
</dbReference>
<dbReference type="InterPro" id="IPR029058">
    <property type="entry name" value="AB_hydrolase_fold"/>
</dbReference>
<protein>
    <submittedName>
        <fullName evidence="2">Dienelactone hydrolase family protein</fullName>
    </submittedName>
</protein>
<gene>
    <name evidence="2" type="ORF">HRH59_16470</name>
</gene>
<dbReference type="InterPro" id="IPR002925">
    <property type="entry name" value="Dienelactn_hydro"/>
</dbReference>
<reference evidence="2 3" key="1">
    <citation type="submission" date="2020-06" db="EMBL/GenBank/DDBJ databases">
        <title>Rheinheimera sp. nov., a marine bacterium isolated from coastal.</title>
        <authorList>
            <person name="Yu Q."/>
            <person name="Qi Y."/>
            <person name="Pu J."/>
        </authorList>
    </citation>
    <scope>NUCLEOTIDE SEQUENCE [LARGE SCALE GENOMIC DNA]</scope>
    <source>
        <strain evidence="2 3">YQF-2</strain>
    </source>
</reference>
<keyword evidence="3" id="KW-1185">Reference proteome</keyword>
<evidence type="ECO:0000313" key="2">
    <source>
        <dbReference type="EMBL" id="NRQ44140.1"/>
    </source>
</evidence>
<dbReference type="SUPFAM" id="SSF53474">
    <property type="entry name" value="alpha/beta-Hydrolases"/>
    <property type="match status" value="1"/>
</dbReference>
<dbReference type="EMBL" id="JABSOD010000022">
    <property type="protein sequence ID" value="NRQ44140.1"/>
    <property type="molecule type" value="Genomic_DNA"/>
</dbReference>
<dbReference type="Proteomes" id="UP000523161">
    <property type="component" value="Unassembled WGS sequence"/>
</dbReference>
<feature type="domain" description="Dienelactone hydrolase" evidence="1">
    <location>
        <begin position="5"/>
        <end position="175"/>
    </location>
</feature>